<dbReference type="GO" id="GO:0097250">
    <property type="term" value="P:mitochondrial respirasome assembly"/>
    <property type="evidence" value="ECO:0007669"/>
    <property type="project" value="TreeGrafter"/>
</dbReference>
<feature type="domain" description="HIG1" evidence="7">
    <location>
        <begin position="37"/>
        <end position="129"/>
    </location>
</feature>
<keyword evidence="3 6" id="KW-1133">Transmembrane helix</keyword>
<dbReference type="InterPro" id="IPR007667">
    <property type="entry name" value="Hypoxia_induced_domain"/>
</dbReference>
<evidence type="ECO:0000256" key="5">
    <source>
        <dbReference type="ARBA" id="ARBA00023136"/>
    </source>
</evidence>
<keyword evidence="2 6" id="KW-0812">Transmembrane</keyword>
<reference evidence="8" key="1">
    <citation type="submission" date="2021-01" db="EMBL/GenBank/DDBJ databases">
        <authorList>
            <person name="Zahm M."/>
            <person name="Roques C."/>
            <person name="Cabau C."/>
            <person name="Klopp C."/>
            <person name="Donnadieu C."/>
            <person name="Jouanno E."/>
            <person name="Lampietro C."/>
            <person name="Louis A."/>
            <person name="Herpin A."/>
            <person name="Echchiki A."/>
            <person name="Berthelot C."/>
            <person name="Parey E."/>
            <person name="Roest-Crollius H."/>
            <person name="Braasch I."/>
            <person name="Postlethwait J."/>
            <person name="Bobe J."/>
            <person name="Montfort J."/>
            <person name="Bouchez O."/>
            <person name="Begum T."/>
            <person name="Mejri S."/>
            <person name="Adams A."/>
            <person name="Chen W.-J."/>
            <person name="Guiguen Y."/>
        </authorList>
    </citation>
    <scope>NUCLEOTIDE SEQUENCE</scope>
    <source>
        <tissue evidence="8">Blood</tissue>
    </source>
</reference>
<feature type="transmembrane region" description="Helical" evidence="6">
    <location>
        <begin position="102"/>
        <end position="120"/>
    </location>
</feature>
<keyword evidence="9" id="KW-1185">Reference proteome</keyword>
<dbReference type="EMBL" id="JAERUA010000014">
    <property type="protein sequence ID" value="KAI1891081.1"/>
    <property type="molecule type" value="Genomic_DNA"/>
</dbReference>
<dbReference type="PANTHER" id="PTHR12297">
    <property type="entry name" value="HYPOXIA-INDUCBILE GENE 1 HIG1 -RELATED"/>
    <property type="match status" value="1"/>
</dbReference>
<dbReference type="Proteomes" id="UP000829720">
    <property type="component" value="Unassembled WGS sequence"/>
</dbReference>
<comment type="subcellular location">
    <subcellularLocation>
        <location evidence="1">Mitochondrion membrane</location>
    </subcellularLocation>
</comment>
<dbReference type="Gene3D" id="6.10.140.1320">
    <property type="match status" value="1"/>
</dbReference>
<organism evidence="8 9">
    <name type="scientific">Albula goreensis</name>
    <dbReference type="NCBI Taxonomy" id="1534307"/>
    <lineage>
        <taxon>Eukaryota</taxon>
        <taxon>Metazoa</taxon>
        <taxon>Chordata</taxon>
        <taxon>Craniata</taxon>
        <taxon>Vertebrata</taxon>
        <taxon>Euteleostomi</taxon>
        <taxon>Actinopterygii</taxon>
        <taxon>Neopterygii</taxon>
        <taxon>Teleostei</taxon>
        <taxon>Albuliformes</taxon>
        <taxon>Albulidae</taxon>
        <taxon>Albula</taxon>
    </lineage>
</organism>
<dbReference type="AlphaFoldDB" id="A0A8T3D3D1"/>
<dbReference type="PANTHER" id="PTHR12297:SF3">
    <property type="entry name" value="HIG1 DOMAIN FAMILY MEMBER 1A"/>
    <property type="match status" value="1"/>
</dbReference>
<comment type="caution">
    <text evidence="8">The sequence shown here is derived from an EMBL/GenBank/DDBJ whole genome shotgun (WGS) entry which is preliminary data.</text>
</comment>
<evidence type="ECO:0000313" key="9">
    <source>
        <dbReference type="Proteomes" id="UP000829720"/>
    </source>
</evidence>
<evidence type="ECO:0000256" key="6">
    <source>
        <dbReference type="SAM" id="Phobius"/>
    </source>
</evidence>
<evidence type="ECO:0000259" key="7">
    <source>
        <dbReference type="PROSITE" id="PS51503"/>
    </source>
</evidence>
<proteinExistence type="predicted"/>
<dbReference type="PROSITE" id="PS51503">
    <property type="entry name" value="HIG1"/>
    <property type="match status" value="1"/>
</dbReference>
<dbReference type="GO" id="GO:0031966">
    <property type="term" value="C:mitochondrial membrane"/>
    <property type="evidence" value="ECO:0007669"/>
    <property type="project" value="UniProtKB-SubCell"/>
</dbReference>
<accession>A0A8T3D3D1</accession>
<evidence type="ECO:0000256" key="1">
    <source>
        <dbReference type="ARBA" id="ARBA00004325"/>
    </source>
</evidence>
<feature type="transmembrane region" description="Helical" evidence="6">
    <location>
        <begin position="65"/>
        <end position="82"/>
    </location>
</feature>
<evidence type="ECO:0000256" key="4">
    <source>
        <dbReference type="ARBA" id="ARBA00023128"/>
    </source>
</evidence>
<sequence>MQKYLCTPSRCTTVTIAPSREFRGSHGDTGNQNLKLWAMATDKNWTDYDDSGSSKFMRKARESPFVPVGMAGCLAIVAYGLMKLKSRGDTKMSVHLIHMRVGAQGFIVGAMTLGVMYSMYKEYLAPKDPGK</sequence>
<evidence type="ECO:0000313" key="8">
    <source>
        <dbReference type="EMBL" id="KAI1891081.1"/>
    </source>
</evidence>
<dbReference type="Pfam" id="PF04588">
    <property type="entry name" value="HIG_1_N"/>
    <property type="match status" value="1"/>
</dbReference>
<keyword evidence="4" id="KW-0496">Mitochondrion</keyword>
<name>A0A8T3D3D1_9TELE</name>
<evidence type="ECO:0000256" key="2">
    <source>
        <dbReference type="ARBA" id="ARBA00022692"/>
    </source>
</evidence>
<dbReference type="OrthoDB" id="10003563at2759"/>
<gene>
    <name evidence="8" type="ORF">AGOR_G00160230</name>
</gene>
<keyword evidence="5 6" id="KW-0472">Membrane</keyword>
<dbReference type="InterPro" id="IPR050355">
    <property type="entry name" value="RCF1"/>
</dbReference>
<evidence type="ECO:0000256" key="3">
    <source>
        <dbReference type="ARBA" id="ARBA00022989"/>
    </source>
</evidence>
<protein>
    <recommendedName>
        <fullName evidence="7">HIG1 domain-containing protein</fullName>
    </recommendedName>
</protein>